<organism evidence="1 2">
    <name type="scientific">Pseudomonas fluorescens</name>
    <dbReference type="NCBI Taxonomy" id="294"/>
    <lineage>
        <taxon>Bacteria</taxon>
        <taxon>Pseudomonadati</taxon>
        <taxon>Pseudomonadota</taxon>
        <taxon>Gammaproteobacteria</taxon>
        <taxon>Pseudomonadales</taxon>
        <taxon>Pseudomonadaceae</taxon>
        <taxon>Pseudomonas</taxon>
    </lineage>
</organism>
<protein>
    <submittedName>
        <fullName evidence="1">Uncharacterized protein</fullName>
    </submittedName>
</protein>
<gene>
    <name evidence="1" type="ORF">PS862_00016</name>
</gene>
<evidence type="ECO:0000313" key="1">
    <source>
        <dbReference type="EMBL" id="VVO45568.1"/>
    </source>
</evidence>
<dbReference type="AlphaFoldDB" id="A0A5E7G1M2"/>
<dbReference type="EMBL" id="CABVII010000001">
    <property type="protein sequence ID" value="VVO45568.1"/>
    <property type="molecule type" value="Genomic_DNA"/>
</dbReference>
<name>A0A5E7G1M2_PSEFL</name>
<dbReference type="Proteomes" id="UP000385207">
    <property type="component" value="Unassembled WGS sequence"/>
</dbReference>
<accession>A0A5E7G1M2</accession>
<sequence>MQSVALTVRWLSQQASMLQEDEPHERFYTLWADYCLSQKGCSRPIVAYHDLSKLTPYKISSLRSSTVTNLSDLQVSFLQ</sequence>
<proteinExistence type="predicted"/>
<evidence type="ECO:0000313" key="2">
    <source>
        <dbReference type="Proteomes" id="UP000385207"/>
    </source>
</evidence>
<reference evidence="1 2" key="1">
    <citation type="submission" date="2019-09" db="EMBL/GenBank/DDBJ databases">
        <authorList>
            <person name="Chandra G."/>
            <person name="Truman W A."/>
        </authorList>
    </citation>
    <scope>NUCLEOTIDE SEQUENCE [LARGE SCALE GENOMIC DNA]</scope>
    <source>
        <strain evidence="1">PS862</strain>
    </source>
</reference>